<reference evidence="2" key="2">
    <citation type="submission" date="2015-01" db="EMBL/GenBank/DDBJ databases">
        <title>Evolutionary Origins and Diversification of the Mycorrhizal Mutualists.</title>
        <authorList>
            <consortium name="DOE Joint Genome Institute"/>
            <consortium name="Mycorrhizal Genomics Consortium"/>
            <person name="Kohler A."/>
            <person name="Kuo A."/>
            <person name="Nagy L.G."/>
            <person name="Floudas D."/>
            <person name="Copeland A."/>
            <person name="Barry K.W."/>
            <person name="Cichocki N."/>
            <person name="Veneault-Fourrey C."/>
            <person name="LaButti K."/>
            <person name="Lindquist E.A."/>
            <person name="Lipzen A."/>
            <person name="Lundell T."/>
            <person name="Morin E."/>
            <person name="Murat C."/>
            <person name="Riley R."/>
            <person name="Ohm R."/>
            <person name="Sun H."/>
            <person name="Tunlid A."/>
            <person name="Henrissat B."/>
            <person name="Grigoriev I.V."/>
            <person name="Hibbett D.S."/>
            <person name="Martin F."/>
        </authorList>
    </citation>
    <scope>NUCLEOTIDE SEQUENCE [LARGE SCALE GENOMIC DNA]</scope>
    <source>
        <strain evidence="2">h7</strain>
    </source>
</reference>
<accession>A0A0C3CA93</accession>
<reference evidence="1 2" key="1">
    <citation type="submission" date="2014-04" db="EMBL/GenBank/DDBJ databases">
        <authorList>
            <consortium name="DOE Joint Genome Institute"/>
            <person name="Kuo A."/>
            <person name="Gay G."/>
            <person name="Dore J."/>
            <person name="Kohler A."/>
            <person name="Nagy L.G."/>
            <person name="Floudas D."/>
            <person name="Copeland A."/>
            <person name="Barry K.W."/>
            <person name="Cichocki N."/>
            <person name="Veneault-Fourrey C."/>
            <person name="LaButti K."/>
            <person name="Lindquist E.A."/>
            <person name="Lipzen A."/>
            <person name="Lundell T."/>
            <person name="Morin E."/>
            <person name="Murat C."/>
            <person name="Sun H."/>
            <person name="Tunlid A."/>
            <person name="Henrissat B."/>
            <person name="Grigoriev I.V."/>
            <person name="Hibbett D.S."/>
            <person name="Martin F."/>
            <person name="Nordberg H.P."/>
            <person name="Cantor M.N."/>
            <person name="Hua S.X."/>
        </authorList>
    </citation>
    <scope>NUCLEOTIDE SEQUENCE [LARGE SCALE GENOMIC DNA]</scope>
    <source>
        <strain evidence="2">h7</strain>
    </source>
</reference>
<dbReference type="Proteomes" id="UP000053424">
    <property type="component" value="Unassembled WGS sequence"/>
</dbReference>
<name>A0A0C3CA93_HEBCY</name>
<dbReference type="HOGENOM" id="CLU_2558526_0_0_1"/>
<gene>
    <name evidence="1" type="ORF">M413DRAFT_159705</name>
</gene>
<organism evidence="1 2">
    <name type="scientific">Hebeloma cylindrosporum</name>
    <dbReference type="NCBI Taxonomy" id="76867"/>
    <lineage>
        <taxon>Eukaryota</taxon>
        <taxon>Fungi</taxon>
        <taxon>Dikarya</taxon>
        <taxon>Basidiomycota</taxon>
        <taxon>Agaricomycotina</taxon>
        <taxon>Agaricomycetes</taxon>
        <taxon>Agaricomycetidae</taxon>
        <taxon>Agaricales</taxon>
        <taxon>Agaricineae</taxon>
        <taxon>Hymenogastraceae</taxon>
        <taxon>Hebeloma</taxon>
    </lineage>
</organism>
<protein>
    <submittedName>
        <fullName evidence="1">Uncharacterized protein</fullName>
    </submittedName>
</protein>
<proteinExistence type="predicted"/>
<evidence type="ECO:0000313" key="1">
    <source>
        <dbReference type="EMBL" id="KIM41124.1"/>
    </source>
</evidence>
<evidence type="ECO:0000313" key="2">
    <source>
        <dbReference type="Proteomes" id="UP000053424"/>
    </source>
</evidence>
<dbReference type="AlphaFoldDB" id="A0A0C3CA93"/>
<dbReference type="EMBL" id="KN831781">
    <property type="protein sequence ID" value="KIM41124.1"/>
    <property type="molecule type" value="Genomic_DNA"/>
</dbReference>
<sequence length="82" mass="9414">MMLYTYQAIFPCSSLYRLCNVIRCSIYYFSCISMRGDSDLGRGLYDCDLVHSPSRSHRNIVSYRSLFCSALYASVSRLSTDI</sequence>
<keyword evidence="2" id="KW-1185">Reference proteome</keyword>